<keyword evidence="2" id="KW-0812">Transmembrane</keyword>
<gene>
    <name evidence="3" type="ORF">WMO38_04530</name>
</gene>
<keyword evidence="4" id="KW-1185">Reference proteome</keyword>
<keyword evidence="2" id="KW-0472">Membrane</keyword>
<protein>
    <submittedName>
        <fullName evidence="3">Uncharacterized protein</fullName>
    </submittedName>
</protein>
<feature type="region of interest" description="Disordered" evidence="1">
    <location>
        <begin position="37"/>
        <end position="61"/>
    </location>
</feature>
<evidence type="ECO:0000256" key="1">
    <source>
        <dbReference type="SAM" id="MobiDB-lite"/>
    </source>
</evidence>
<evidence type="ECO:0000256" key="2">
    <source>
        <dbReference type="SAM" id="Phobius"/>
    </source>
</evidence>
<evidence type="ECO:0000313" key="3">
    <source>
        <dbReference type="EMBL" id="MEQ2534375.1"/>
    </source>
</evidence>
<dbReference type="Proteomes" id="UP001480973">
    <property type="component" value="Unassembled WGS sequence"/>
</dbReference>
<reference evidence="3 4" key="1">
    <citation type="submission" date="2024-03" db="EMBL/GenBank/DDBJ databases">
        <title>Human intestinal bacterial collection.</title>
        <authorList>
            <person name="Pauvert C."/>
            <person name="Hitch T.C.A."/>
            <person name="Clavel T."/>
        </authorList>
    </citation>
    <scope>NUCLEOTIDE SEQUENCE [LARGE SCALE GENOMIC DNA]</scope>
    <source>
        <strain evidence="3 4">CLA-JM-H10</strain>
    </source>
</reference>
<dbReference type="EMBL" id="JBBMES010000003">
    <property type="protein sequence ID" value="MEQ2534375.1"/>
    <property type="molecule type" value="Genomic_DNA"/>
</dbReference>
<accession>A0ABV1GME0</accession>
<sequence>MGRKTRVGIIAAGIIVLASTVVGTSYYFVSSHYANRQKADSTESGQVYGQNDERFNDTYTENESVKYSSDDYAVKKSTKLP</sequence>
<comment type="caution">
    <text evidence="3">The sequence shown here is derived from an EMBL/GenBank/DDBJ whole genome shotgun (WGS) entry which is preliminary data.</text>
</comment>
<name>A0ABV1GME0_9FIRM</name>
<feature type="transmembrane region" description="Helical" evidence="2">
    <location>
        <begin position="7"/>
        <end position="29"/>
    </location>
</feature>
<keyword evidence="2" id="KW-1133">Transmembrane helix</keyword>
<organism evidence="3 4">
    <name type="scientific">Lachnospira intestinalis</name>
    <dbReference type="NCBI Taxonomy" id="3133158"/>
    <lineage>
        <taxon>Bacteria</taxon>
        <taxon>Bacillati</taxon>
        <taxon>Bacillota</taxon>
        <taxon>Clostridia</taxon>
        <taxon>Lachnospirales</taxon>
        <taxon>Lachnospiraceae</taxon>
        <taxon>Lachnospira</taxon>
    </lineage>
</organism>
<proteinExistence type="predicted"/>
<evidence type="ECO:0000313" key="4">
    <source>
        <dbReference type="Proteomes" id="UP001480973"/>
    </source>
</evidence>